<dbReference type="InterPro" id="IPR029063">
    <property type="entry name" value="SAM-dependent_MTases_sf"/>
</dbReference>
<keyword evidence="2" id="KW-1185">Reference proteome</keyword>
<dbReference type="Pfam" id="PF04816">
    <property type="entry name" value="TrmK"/>
    <property type="match status" value="1"/>
</dbReference>
<dbReference type="SUPFAM" id="SSF53335">
    <property type="entry name" value="S-adenosyl-L-methionine-dependent methyltransferases"/>
    <property type="match status" value="1"/>
</dbReference>
<name>A0A161RVF0_9BACL</name>
<dbReference type="OrthoDB" id="5881184at2"/>
<gene>
    <name evidence="1" type="ORF">AWM68_16135</name>
</gene>
<comment type="caution">
    <text evidence="1">The sequence shown here is derived from an EMBL/GenBank/DDBJ whole genome shotgun (WGS) entry which is preliminary data.</text>
</comment>
<evidence type="ECO:0000313" key="2">
    <source>
        <dbReference type="Proteomes" id="UP000076567"/>
    </source>
</evidence>
<dbReference type="Gene3D" id="3.40.50.150">
    <property type="entry name" value="Vaccinia Virus protein VP39"/>
    <property type="match status" value="1"/>
</dbReference>
<dbReference type="PANTHER" id="PTHR38451:SF1">
    <property type="entry name" value="TRNA (ADENINE(22)-N(1))-METHYLTRANSFERASE"/>
    <property type="match status" value="1"/>
</dbReference>
<evidence type="ECO:0000313" key="1">
    <source>
        <dbReference type="EMBL" id="KZE68405.1"/>
    </source>
</evidence>
<keyword evidence="1" id="KW-0808">Transferase</keyword>
<dbReference type="EMBL" id="LRFC01000002">
    <property type="protein sequence ID" value="KZE68405.1"/>
    <property type="molecule type" value="Genomic_DNA"/>
</dbReference>
<dbReference type="AlphaFoldDB" id="A0A161RVF0"/>
<dbReference type="Gene3D" id="1.10.287.1890">
    <property type="match status" value="1"/>
</dbReference>
<dbReference type="GO" id="GO:0032259">
    <property type="term" value="P:methylation"/>
    <property type="evidence" value="ECO:0007669"/>
    <property type="project" value="UniProtKB-KW"/>
</dbReference>
<dbReference type="Proteomes" id="UP000076567">
    <property type="component" value="Unassembled WGS sequence"/>
</dbReference>
<sequence length="233" mass="26099">MNSEKLSKRLERVASFVPHNAIVADIGSDHAYLPCFLGLKKVIKKGIAGEITDGPFLSAKEQITLDGLNDMIEVRKGDGLSVLEEDEAEVVTICGMGGSLITSILEKGKEKLGSTKRLILQPNIGARNVRNWLLKEGWVLVDEEILKEDGKIYEILVADREGSQPYTDSMDAEILFGPFLLKDQNEVFKEKWTGEVAQWKAILNQMENSQGKASEEKRKEIEKNVRLAEEWIL</sequence>
<protein>
    <submittedName>
        <fullName evidence="1">SAM-dependent methyltransferase</fullName>
    </submittedName>
</protein>
<dbReference type="RefSeq" id="WP_066237579.1">
    <property type="nucleotide sequence ID" value="NZ_LRFC01000002.1"/>
</dbReference>
<dbReference type="PIRSF" id="PIRSF018637">
    <property type="entry name" value="TrmK"/>
    <property type="match status" value="1"/>
</dbReference>
<keyword evidence="1" id="KW-0489">Methyltransferase</keyword>
<accession>A0A161RVF0</accession>
<reference evidence="2" key="1">
    <citation type="submission" date="2016-01" db="EMBL/GenBank/DDBJ databases">
        <title>Draft genome of Chromobacterium sp. F49.</title>
        <authorList>
            <person name="Hong K.W."/>
        </authorList>
    </citation>
    <scope>NUCLEOTIDE SEQUENCE [LARGE SCALE GENOMIC DNA]</scope>
    <source>
        <strain evidence="2">P7IIIA</strain>
    </source>
</reference>
<dbReference type="GO" id="GO:0160105">
    <property type="term" value="F:tRNA (adenine(22)-N1)-methyltransferase activity"/>
    <property type="evidence" value="ECO:0007669"/>
    <property type="project" value="InterPro"/>
</dbReference>
<dbReference type="PANTHER" id="PTHR38451">
    <property type="entry name" value="TRNA (ADENINE(22)-N(1))-METHYLTRANSFERASE"/>
    <property type="match status" value="1"/>
</dbReference>
<organism evidence="1 2">
    <name type="scientific">Fictibacillus phosphorivorans</name>
    <dbReference type="NCBI Taxonomy" id="1221500"/>
    <lineage>
        <taxon>Bacteria</taxon>
        <taxon>Bacillati</taxon>
        <taxon>Bacillota</taxon>
        <taxon>Bacilli</taxon>
        <taxon>Bacillales</taxon>
        <taxon>Fictibacillaceae</taxon>
        <taxon>Fictibacillus</taxon>
    </lineage>
</organism>
<proteinExistence type="predicted"/>
<dbReference type="InterPro" id="IPR006901">
    <property type="entry name" value="TrmK"/>
</dbReference>